<accession>A0A6A7BZ36</accession>
<reference evidence="1" key="1">
    <citation type="journal article" date="2020" name="Stud. Mycol.">
        <title>101 Dothideomycetes genomes: a test case for predicting lifestyles and emergence of pathogens.</title>
        <authorList>
            <person name="Haridas S."/>
            <person name="Albert R."/>
            <person name="Binder M."/>
            <person name="Bloem J."/>
            <person name="Labutti K."/>
            <person name="Salamov A."/>
            <person name="Andreopoulos B."/>
            <person name="Baker S."/>
            <person name="Barry K."/>
            <person name="Bills G."/>
            <person name="Bluhm B."/>
            <person name="Cannon C."/>
            <person name="Castanera R."/>
            <person name="Culley D."/>
            <person name="Daum C."/>
            <person name="Ezra D."/>
            <person name="Gonzalez J."/>
            <person name="Henrissat B."/>
            <person name="Kuo A."/>
            <person name="Liang C."/>
            <person name="Lipzen A."/>
            <person name="Lutzoni F."/>
            <person name="Magnuson J."/>
            <person name="Mondo S."/>
            <person name="Nolan M."/>
            <person name="Ohm R."/>
            <person name="Pangilinan J."/>
            <person name="Park H.-J."/>
            <person name="Ramirez L."/>
            <person name="Alfaro M."/>
            <person name="Sun H."/>
            <person name="Tritt A."/>
            <person name="Yoshinaga Y."/>
            <person name="Zwiers L.-H."/>
            <person name="Turgeon B."/>
            <person name="Goodwin S."/>
            <person name="Spatafora J."/>
            <person name="Crous P."/>
            <person name="Grigoriev I."/>
        </authorList>
    </citation>
    <scope>NUCLEOTIDE SEQUENCE</scope>
    <source>
        <strain evidence="1">CBS 480.64</strain>
    </source>
</reference>
<gene>
    <name evidence="1" type="ORF">K470DRAFT_270721</name>
</gene>
<keyword evidence="2" id="KW-1185">Reference proteome</keyword>
<dbReference type="Proteomes" id="UP000799421">
    <property type="component" value="Unassembled WGS sequence"/>
</dbReference>
<evidence type="ECO:0000313" key="1">
    <source>
        <dbReference type="EMBL" id="KAF2860500.1"/>
    </source>
</evidence>
<proteinExistence type="predicted"/>
<protein>
    <submittedName>
        <fullName evidence="1">Uncharacterized protein</fullName>
    </submittedName>
</protein>
<sequence length="271" mass="30745">MANSESMAKLFANLIADMEQNVHVAKEKFCIAKSQAAVQGIYFRKDRVLREENRQQNKQRRHDKPADTLHPQWTAQTFYDTTRQYYEEYQQRWIDLSPSDPNIPFPVQGLEADNLLNSTNITAPTCRSAPSAWSPGTVMKANTQVFFLKGIGLMLTYTQSSETANVNIGFNKTRATPEQIRKLDAILKETEHLPTIENESGLVAFATARAGKVVLWTLEVERRKHLQWKLVDLRIEISPSLSGVSPTPACWARRKVVGKGEEVMDGARLRQ</sequence>
<dbReference type="AlphaFoldDB" id="A0A6A7BZ36"/>
<name>A0A6A7BZ36_9PEZI</name>
<dbReference type="OrthoDB" id="3643499at2759"/>
<evidence type="ECO:0000313" key="2">
    <source>
        <dbReference type="Proteomes" id="UP000799421"/>
    </source>
</evidence>
<organism evidence="1 2">
    <name type="scientific">Piedraia hortae CBS 480.64</name>
    <dbReference type="NCBI Taxonomy" id="1314780"/>
    <lineage>
        <taxon>Eukaryota</taxon>
        <taxon>Fungi</taxon>
        <taxon>Dikarya</taxon>
        <taxon>Ascomycota</taxon>
        <taxon>Pezizomycotina</taxon>
        <taxon>Dothideomycetes</taxon>
        <taxon>Dothideomycetidae</taxon>
        <taxon>Capnodiales</taxon>
        <taxon>Piedraiaceae</taxon>
        <taxon>Piedraia</taxon>
    </lineage>
</organism>
<dbReference type="EMBL" id="MU005981">
    <property type="protein sequence ID" value="KAF2860500.1"/>
    <property type="molecule type" value="Genomic_DNA"/>
</dbReference>